<dbReference type="Pfam" id="PF05368">
    <property type="entry name" value="NmrA"/>
    <property type="match status" value="1"/>
</dbReference>
<dbReference type="Gene3D" id="3.90.25.10">
    <property type="entry name" value="UDP-galactose 4-epimerase, domain 1"/>
    <property type="match status" value="1"/>
</dbReference>
<dbReference type="InterPro" id="IPR008030">
    <property type="entry name" value="NmrA-like"/>
</dbReference>
<dbReference type="Gene3D" id="3.40.50.720">
    <property type="entry name" value="NAD(P)-binding Rossmann-like Domain"/>
    <property type="match status" value="1"/>
</dbReference>
<evidence type="ECO:0000313" key="3">
    <source>
        <dbReference type="Proteomes" id="UP000177506"/>
    </source>
</evidence>
<dbReference type="Proteomes" id="UP000177506">
    <property type="component" value="Unassembled WGS sequence"/>
</dbReference>
<gene>
    <name evidence="2" type="ORF">BEN49_05790</name>
</gene>
<dbReference type="EMBL" id="MDZA01000099">
    <property type="protein sequence ID" value="OGX90991.1"/>
    <property type="molecule type" value="Genomic_DNA"/>
</dbReference>
<accession>A0A1G1TJD0</accession>
<dbReference type="InterPro" id="IPR052718">
    <property type="entry name" value="NmrA-type_oxidoreductase"/>
</dbReference>
<dbReference type="InterPro" id="IPR036291">
    <property type="entry name" value="NAD(P)-bd_dom_sf"/>
</dbReference>
<keyword evidence="3" id="KW-1185">Reference proteome</keyword>
<reference evidence="2 3" key="1">
    <citation type="submission" date="2016-08" db="EMBL/GenBank/DDBJ databases">
        <title>Hymenobacter coccineus sp. nov., Hymenobacter lapidarius sp. nov. and Hymenobacter glacialis sp. nov., isolated from Antarctic soil.</title>
        <authorList>
            <person name="Sedlacek I."/>
            <person name="Kralova S."/>
            <person name="Kyrova K."/>
            <person name="Maslanova I."/>
            <person name="Stankova E."/>
            <person name="Vrbovska V."/>
            <person name="Nemec M."/>
            <person name="Bartak M."/>
            <person name="Svec P."/>
            <person name="Busse H.-J."/>
            <person name="Pantucek R."/>
        </authorList>
    </citation>
    <scope>NUCLEOTIDE SEQUENCE [LARGE SCALE GENOMIC DNA]</scope>
    <source>
        <strain evidence="2 3">CCM 8649</strain>
    </source>
</reference>
<evidence type="ECO:0000313" key="2">
    <source>
        <dbReference type="EMBL" id="OGX90991.1"/>
    </source>
</evidence>
<name>A0A1G1TJD0_9BACT</name>
<evidence type="ECO:0000259" key="1">
    <source>
        <dbReference type="Pfam" id="PF05368"/>
    </source>
</evidence>
<dbReference type="PANTHER" id="PTHR47129">
    <property type="entry name" value="QUINONE OXIDOREDUCTASE 2"/>
    <property type="match status" value="1"/>
</dbReference>
<dbReference type="SUPFAM" id="SSF51735">
    <property type="entry name" value="NAD(P)-binding Rossmann-fold domains"/>
    <property type="match status" value="1"/>
</dbReference>
<feature type="domain" description="NmrA-like" evidence="1">
    <location>
        <begin position="2"/>
        <end position="261"/>
    </location>
</feature>
<sequence length="288" mass="30946">MLAITGATGQLGHATIQALLPKVPPQEIVAVVRDPQKAAALSLLGVQVRQGDYNDPASFGAAFQGVDTVLLISTSETENELRIRQHRQAIDAAQQAGVRHVVYTSITNPSPDSRFAASPGHFATEQYLKASGLTYTILRNTLYLDIVPMLVGQDVLTSGKIYFAAGDGQVGFALRDEIGQVLANVLTTDGHDNQFYNIAPGPTYSFQDIAATLNEVTGQPVAYVPISGDDLAAGMRQHQVPEPMIALLQGMASAMQDSEFDLASPTFERLLGRRPTDLKTYLTTVYGK</sequence>
<organism evidence="2 3">
    <name type="scientific">Hymenobacter coccineus</name>
    <dbReference type="NCBI Taxonomy" id="1908235"/>
    <lineage>
        <taxon>Bacteria</taxon>
        <taxon>Pseudomonadati</taxon>
        <taxon>Bacteroidota</taxon>
        <taxon>Cytophagia</taxon>
        <taxon>Cytophagales</taxon>
        <taxon>Hymenobacteraceae</taxon>
        <taxon>Hymenobacter</taxon>
    </lineage>
</organism>
<comment type="caution">
    <text evidence="2">The sequence shown here is derived from an EMBL/GenBank/DDBJ whole genome shotgun (WGS) entry which is preliminary data.</text>
</comment>
<dbReference type="OrthoDB" id="9780595at2"/>
<dbReference type="RefSeq" id="WP_070742416.1">
    <property type="nucleotide sequence ID" value="NZ_MDZA01000099.1"/>
</dbReference>
<proteinExistence type="predicted"/>
<dbReference type="PANTHER" id="PTHR47129:SF1">
    <property type="entry name" value="NMRA-LIKE DOMAIN-CONTAINING PROTEIN"/>
    <property type="match status" value="1"/>
</dbReference>
<dbReference type="CDD" id="cd05269">
    <property type="entry name" value="TMR_SDR_a"/>
    <property type="match status" value="1"/>
</dbReference>
<protein>
    <recommendedName>
        <fullName evidence="1">NmrA-like domain-containing protein</fullName>
    </recommendedName>
</protein>
<dbReference type="AlphaFoldDB" id="A0A1G1TJD0"/>